<evidence type="ECO:0000313" key="14">
    <source>
        <dbReference type="Proteomes" id="UP000046392"/>
    </source>
</evidence>
<dbReference type="PANTHER" id="PTHR45680">
    <property type="entry name" value="NUCLEAR HORMONE RECEPTOR FAMILY"/>
    <property type="match status" value="1"/>
</dbReference>
<keyword evidence="14" id="KW-1185">Reference proteome</keyword>
<dbReference type="InterPro" id="IPR051152">
    <property type="entry name" value="C.elegans_Orphan_NR"/>
</dbReference>
<dbReference type="WBParaSite" id="SPAL_0000740700.1">
    <property type="protein sequence ID" value="SPAL_0000740700.1"/>
    <property type="gene ID" value="SPAL_0000740700"/>
</dbReference>
<evidence type="ECO:0000256" key="9">
    <source>
        <dbReference type="ARBA" id="ARBA00023170"/>
    </source>
</evidence>
<evidence type="ECO:0000256" key="3">
    <source>
        <dbReference type="ARBA" id="ARBA00022723"/>
    </source>
</evidence>
<dbReference type="SUPFAM" id="SSF57716">
    <property type="entry name" value="Glucocorticoid receptor-like (DNA-binding domain)"/>
    <property type="match status" value="1"/>
</dbReference>
<dbReference type="InterPro" id="IPR035500">
    <property type="entry name" value="NHR-like_dom_sf"/>
</dbReference>
<keyword evidence="7 11" id="KW-0238">DNA-binding</keyword>
<dbReference type="GO" id="GO:0005634">
    <property type="term" value="C:nucleus"/>
    <property type="evidence" value="ECO:0007669"/>
    <property type="project" value="UniProtKB-SubCell"/>
</dbReference>
<comment type="similarity">
    <text evidence="2 11">Belongs to the nuclear hormone receptor family.</text>
</comment>
<dbReference type="SMART" id="SM00399">
    <property type="entry name" value="ZnF_C4"/>
    <property type="match status" value="1"/>
</dbReference>
<protein>
    <submittedName>
        <fullName evidence="15">Nuclear receptor</fullName>
    </submittedName>
</protein>
<dbReference type="SMART" id="SM00430">
    <property type="entry name" value="HOLI"/>
    <property type="match status" value="1"/>
</dbReference>
<feature type="domain" description="NR LBD" evidence="13">
    <location>
        <begin position="164"/>
        <end position="410"/>
    </location>
</feature>
<reference evidence="15" key="1">
    <citation type="submission" date="2017-02" db="UniProtKB">
        <authorList>
            <consortium name="WormBaseParasite"/>
        </authorList>
    </citation>
    <scope>IDENTIFICATION</scope>
</reference>
<dbReference type="SUPFAM" id="SSF48508">
    <property type="entry name" value="Nuclear receptor ligand-binding domain"/>
    <property type="match status" value="1"/>
</dbReference>
<evidence type="ECO:0000256" key="10">
    <source>
        <dbReference type="ARBA" id="ARBA00023242"/>
    </source>
</evidence>
<accession>A0A0N5BNC8</accession>
<dbReference type="Pfam" id="PF00105">
    <property type="entry name" value="zf-C4"/>
    <property type="match status" value="1"/>
</dbReference>
<dbReference type="PANTHER" id="PTHR45680:SF4">
    <property type="entry name" value="NR LBD DOMAIN-CONTAINING PROTEIN"/>
    <property type="match status" value="1"/>
</dbReference>
<dbReference type="GO" id="GO:0003700">
    <property type="term" value="F:DNA-binding transcription factor activity"/>
    <property type="evidence" value="ECO:0007669"/>
    <property type="project" value="InterPro"/>
</dbReference>
<dbReference type="PROSITE" id="PS51030">
    <property type="entry name" value="NUCLEAR_REC_DBD_2"/>
    <property type="match status" value="1"/>
</dbReference>
<keyword evidence="5 11" id="KW-0862">Zinc</keyword>
<evidence type="ECO:0000256" key="8">
    <source>
        <dbReference type="ARBA" id="ARBA00023163"/>
    </source>
</evidence>
<evidence type="ECO:0000256" key="4">
    <source>
        <dbReference type="ARBA" id="ARBA00022771"/>
    </source>
</evidence>
<dbReference type="InterPro" id="IPR049636">
    <property type="entry name" value="HNF4-like_DBD"/>
</dbReference>
<dbReference type="InterPro" id="IPR013088">
    <property type="entry name" value="Znf_NHR/GATA"/>
</dbReference>
<comment type="subcellular location">
    <subcellularLocation>
        <location evidence="1 11">Nucleus</location>
    </subcellularLocation>
</comment>
<dbReference type="AlphaFoldDB" id="A0A0N5BNC8"/>
<dbReference type="PROSITE" id="PS00031">
    <property type="entry name" value="NUCLEAR_REC_DBD_1"/>
    <property type="match status" value="1"/>
</dbReference>
<organism evidence="14 15">
    <name type="scientific">Strongyloides papillosus</name>
    <name type="common">Intestinal threadworm</name>
    <dbReference type="NCBI Taxonomy" id="174720"/>
    <lineage>
        <taxon>Eukaryota</taxon>
        <taxon>Metazoa</taxon>
        <taxon>Ecdysozoa</taxon>
        <taxon>Nematoda</taxon>
        <taxon>Chromadorea</taxon>
        <taxon>Rhabditida</taxon>
        <taxon>Tylenchina</taxon>
        <taxon>Panagrolaimomorpha</taxon>
        <taxon>Strongyloidoidea</taxon>
        <taxon>Strongyloididae</taxon>
        <taxon>Strongyloides</taxon>
    </lineage>
</organism>
<evidence type="ECO:0000313" key="15">
    <source>
        <dbReference type="WBParaSite" id="SPAL_0000740700.1"/>
    </source>
</evidence>
<evidence type="ECO:0000256" key="6">
    <source>
        <dbReference type="ARBA" id="ARBA00023015"/>
    </source>
</evidence>
<keyword evidence="8 11" id="KW-0804">Transcription</keyword>
<keyword evidence="6 11" id="KW-0805">Transcription regulation</keyword>
<proteinExistence type="inferred from homology"/>
<dbReference type="Gene3D" id="1.10.565.10">
    <property type="entry name" value="Retinoid X Receptor"/>
    <property type="match status" value="1"/>
</dbReference>
<dbReference type="InterPro" id="IPR001628">
    <property type="entry name" value="Znf_hrmn_rcpt"/>
</dbReference>
<dbReference type="CDD" id="cd06960">
    <property type="entry name" value="NR_DBD_HNF4A"/>
    <property type="match status" value="1"/>
</dbReference>
<keyword evidence="3 11" id="KW-0479">Metal-binding</keyword>
<evidence type="ECO:0000256" key="1">
    <source>
        <dbReference type="ARBA" id="ARBA00004123"/>
    </source>
</evidence>
<feature type="domain" description="Nuclear receptor" evidence="12">
    <location>
        <begin position="10"/>
        <end position="86"/>
    </location>
</feature>
<dbReference type="PROSITE" id="PS51843">
    <property type="entry name" value="NR_LBD"/>
    <property type="match status" value="1"/>
</dbReference>
<keyword evidence="9 11" id="KW-0675">Receptor</keyword>
<evidence type="ECO:0000256" key="7">
    <source>
        <dbReference type="ARBA" id="ARBA00023125"/>
    </source>
</evidence>
<name>A0A0N5BNC8_STREA</name>
<dbReference type="InterPro" id="IPR000536">
    <property type="entry name" value="Nucl_hrmn_rcpt_lig-bd"/>
</dbReference>
<evidence type="ECO:0000256" key="11">
    <source>
        <dbReference type="RuleBase" id="RU004334"/>
    </source>
</evidence>
<evidence type="ECO:0000259" key="13">
    <source>
        <dbReference type="PROSITE" id="PS51843"/>
    </source>
</evidence>
<dbReference type="Proteomes" id="UP000046392">
    <property type="component" value="Unplaced"/>
</dbReference>
<sequence length="411" mass="48275">MDSNQNLQLSEYCLVCNVPTNSIHFGVNACKPCSSFFRRTAIAGKTYKCRKATKNCVVTKDKNRMCRYCRYEKCKQIGMALKNSPSINETSLYDDRYIKSPQQDFKEKNDFTRQTTVIKSTFEIQNCKVITNFNETIDKIKSIFKFPIIKNTSSEELPLTNLQLVTKAINNLKNAMICVKKEDLKLLDVFNISSFFEYFKCFLVHYSKFLTELPNFNKYDYEVKMNYLRYSNGIIFVFLKLYISLEVFGYNNNSSNIIVNHCSFTNAENGPLIDPSLPEDFAQNLAKLFYPIEKYQINSIYNPMKRMMLDKYEFSYLILQIIWSNCNIPNLPNECYIENDRMLKIVNNELHNYYICYKNLDNYAFRVVEMMKLYTSLKDCETIHESACTLGRAFNIFDCNIFDTELAKTDY</sequence>
<dbReference type="Pfam" id="PF00104">
    <property type="entry name" value="Hormone_recep"/>
    <property type="match status" value="1"/>
</dbReference>
<dbReference type="STRING" id="174720.A0A0N5BNC8"/>
<evidence type="ECO:0000259" key="12">
    <source>
        <dbReference type="PROSITE" id="PS51030"/>
    </source>
</evidence>
<keyword evidence="4 11" id="KW-0863">Zinc-finger</keyword>
<dbReference type="PRINTS" id="PR00047">
    <property type="entry name" value="STROIDFINGER"/>
</dbReference>
<dbReference type="GO" id="GO:0000978">
    <property type="term" value="F:RNA polymerase II cis-regulatory region sequence-specific DNA binding"/>
    <property type="evidence" value="ECO:0007669"/>
    <property type="project" value="InterPro"/>
</dbReference>
<dbReference type="GO" id="GO:0008270">
    <property type="term" value="F:zinc ion binding"/>
    <property type="evidence" value="ECO:0007669"/>
    <property type="project" value="UniProtKB-KW"/>
</dbReference>
<evidence type="ECO:0000256" key="2">
    <source>
        <dbReference type="ARBA" id="ARBA00005993"/>
    </source>
</evidence>
<keyword evidence="10 11" id="KW-0539">Nucleus</keyword>
<dbReference type="Gene3D" id="3.30.50.10">
    <property type="entry name" value="Erythroid Transcription Factor GATA-1, subunit A"/>
    <property type="match status" value="1"/>
</dbReference>
<evidence type="ECO:0000256" key="5">
    <source>
        <dbReference type="ARBA" id="ARBA00022833"/>
    </source>
</evidence>